<dbReference type="GO" id="GO:0003723">
    <property type="term" value="F:RNA binding"/>
    <property type="evidence" value="ECO:0007669"/>
    <property type="project" value="UniProtKB-KW"/>
</dbReference>
<dbReference type="GO" id="GO:0005634">
    <property type="term" value="C:nucleus"/>
    <property type="evidence" value="ECO:0007669"/>
    <property type="project" value="UniProtKB-ARBA"/>
</dbReference>
<evidence type="ECO:0000256" key="1">
    <source>
        <dbReference type="ARBA" id="ARBA00022884"/>
    </source>
</evidence>
<dbReference type="Proteomes" id="UP000765509">
    <property type="component" value="Unassembled WGS sequence"/>
</dbReference>
<sequence length="169" mass="19859">MYWVTGIVPGGQENFNSCLVIVYRYSKGDTCLPCHKEDIAMDTAMLFWNNIISTCGFPKFIISDRDTKLTLEIWTNIYEILGTKLAFSTAYHPQKDGFSKGMIQTMEDIIRRFCAYGTEYTDHEGYIHDWVTLLPAIQLAYHTSQLCHFQFLFFRYMIFLKSLWHLFFP</sequence>
<reference evidence="3" key="1">
    <citation type="submission" date="2021-03" db="EMBL/GenBank/DDBJ databases">
        <title>Draft genome sequence of rust myrtle Austropuccinia psidii MF-1, a brazilian biotype.</title>
        <authorList>
            <person name="Quecine M.C."/>
            <person name="Pachon D.M.R."/>
            <person name="Bonatelli M.L."/>
            <person name="Correr F.H."/>
            <person name="Franceschini L.M."/>
            <person name="Leite T.F."/>
            <person name="Margarido G.R.A."/>
            <person name="Almeida C.A."/>
            <person name="Ferrarezi J.A."/>
            <person name="Labate C.A."/>
        </authorList>
    </citation>
    <scope>NUCLEOTIDE SEQUENCE</scope>
    <source>
        <strain evidence="3">MF-1</strain>
    </source>
</reference>
<organism evidence="3 4">
    <name type="scientific">Austropuccinia psidii MF-1</name>
    <dbReference type="NCBI Taxonomy" id="1389203"/>
    <lineage>
        <taxon>Eukaryota</taxon>
        <taxon>Fungi</taxon>
        <taxon>Dikarya</taxon>
        <taxon>Basidiomycota</taxon>
        <taxon>Pucciniomycotina</taxon>
        <taxon>Pucciniomycetes</taxon>
        <taxon>Pucciniales</taxon>
        <taxon>Sphaerophragmiaceae</taxon>
        <taxon>Austropuccinia</taxon>
    </lineage>
</organism>
<dbReference type="PANTHER" id="PTHR35046">
    <property type="entry name" value="ZINC KNUCKLE (CCHC-TYPE) FAMILY PROTEIN"/>
    <property type="match status" value="1"/>
</dbReference>
<dbReference type="GO" id="GO:0015074">
    <property type="term" value="P:DNA integration"/>
    <property type="evidence" value="ECO:0007669"/>
    <property type="project" value="InterPro"/>
</dbReference>
<gene>
    <name evidence="3" type="ORF">O181_048026</name>
</gene>
<accession>A0A9Q3DX78</accession>
<name>A0A9Q3DX78_9BASI</name>
<proteinExistence type="predicted"/>
<feature type="domain" description="Integrase catalytic" evidence="2">
    <location>
        <begin position="1"/>
        <end position="156"/>
    </location>
</feature>
<dbReference type="Gene3D" id="3.30.420.10">
    <property type="entry name" value="Ribonuclease H-like superfamily/Ribonuclease H"/>
    <property type="match status" value="1"/>
</dbReference>
<dbReference type="AlphaFoldDB" id="A0A9Q3DX78"/>
<dbReference type="InterPro" id="IPR036397">
    <property type="entry name" value="RNaseH_sf"/>
</dbReference>
<dbReference type="OrthoDB" id="2283961at2759"/>
<comment type="caution">
    <text evidence="3">The sequence shown here is derived from an EMBL/GenBank/DDBJ whole genome shotgun (WGS) entry which is preliminary data.</text>
</comment>
<keyword evidence="4" id="KW-1185">Reference proteome</keyword>
<dbReference type="PANTHER" id="PTHR35046:SF26">
    <property type="entry name" value="RNA-DIRECTED DNA POLYMERASE"/>
    <property type="match status" value="1"/>
</dbReference>
<evidence type="ECO:0000313" key="4">
    <source>
        <dbReference type="Proteomes" id="UP000765509"/>
    </source>
</evidence>
<keyword evidence="1" id="KW-0694">RNA-binding</keyword>
<dbReference type="PROSITE" id="PS50994">
    <property type="entry name" value="INTEGRASE"/>
    <property type="match status" value="1"/>
</dbReference>
<protein>
    <recommendedName>
        <fullName evidence="2">Integrase catalytic domain-containing protein</fullName>
    </recommendedName>
</protein>
<evidence type="ECO:0000259" key="2">
    <source>
        <dbReference type="PROSITE" id="PS50994"/>
    </source>
</evidence>
<evidence type="ECO:0000313" key="3">
    <source>
        <dbReference type="EMBL" id="MBW0508311.1"/>
    </source>
</evidence>
<dbReference type="SUPFAM" id="SSF53098">
    <property type="entry name" value="Ribonuclease H-like"/>
    <property type="match status" value="1"/>
</dbReference>
<dbReference type="InterPro" id="IPR001584">
    <property type="entry name" value="Integrase_cat-core"/>
</dbReference>
<dbReference type="InterPro" id="IPR012337">
    <property type="entry name" value="RNaseH-like_sf"/>
</dbReference>
<dbReference type="EMBL" id="AVOT02020252">
    <property type="protein sequence ID" value="MBW0508311.1"/>
    <property type="molecule type" value="Genomic_DNA"/>
</dbReference>